<sequence>MKPHYRRFFALGFSLVLAMVLGGFAYNSAAQNRGGELFVLGPTTASCDRTGQVATAGYQDAELGLVLRNFWDNEGVFISITFPDGRTFSPRVADGRVLPPQGLDGLIDMPANFPWFTPTSNGGDYYFTMRASNRWPYGSYLFTARGRASNRQTQGCFVLVPRVDPAPAASPATLIVEDNTTGDRSGLHGATVNIFGRGFRGQERITVWITAPDGTVLPYPDQFTSDVGSFASTFVFDSRFPTGEYAFTARGWASNYQVITRFRLSPQTSTPTGWAQLRVAWRANETANQNQEFELQGQFFDPLEQIRIWATLPDNSIRDLPLQQANTFGEFFAVIALDQRLPVGTYSFTARGLNSGRLVIDQVNVTQGSPNITNFNPSANPAPQVVGNNSNAPGSFGGVPMNPNINTLDPAPEFRPDRQVPVTLPPAVPSGPRF</sequence>
<feature type="compositionally biased region" description="Pro residues" evidence="1">
    <location>
        <begin position="423"/>
        <end position="434"/>
    </location>
</feature>
<evidence type="ECO:0000313" key="2">
    <source>
        <dbReference type="EMBL" id="RRR70540.1"/>
    </source>
</evidence>
<dbReference type="AlphaFoldDB" id="A0A426TXM2"/>
<dbReference type="EMBL" id="RSAS01000513">
    <property type="protein sequence ID" value="RRR70540.1"/>
    <property type="molecule type" value="Genomic_DNA"/>
</dbReference>
<protein>
    <submittedName>
        <fullName evidence="2">Uncharacterized protein</fullName>
    </submittedName>
</protein>
<comment type="caution">
    <text evidence="2">The sequence shown here is derived from an EMBL/GenBank/DDBJ whole genome shotgun (WGS) entry which is preliminary data.</text>
</comment>
<evidence type="ECO:0000313" key="3">
    <source>
        <dbReference type="Proteomes" id="UP000280307"/>
    </source>
</evidence>
<name>A0A426TXM2_9CHLR</name>
<organism evidence="2 3">
    <name type="scientific">Candidatus Viridilinea halotolerans</name>
    <dbReference type="NCBI Taxonomy" id="2491704"/>
    <lineage>
        <taxon>Bacteria</taxon>
        <taxon>Bacillati</taxon>
        <taxon>Chloroflexota</taxon>
        <taxon>Chloroflexia</taxon>
        <taxon>Chloroflexales</taxon>
        <taxon>Chloroflexineae</taxon>
        <taxon>Oscillochloridaceae</taxon>
        <taxon>Candidatus Viridilinea</taxon>
    </lineage>
</organism>
<accession>A0A426TXM2</accession>
<evidence type="ECO:0000256" key="1">
    <source>
        <dbReference type="SAM" id="MobiDB-lite"/>
    </source>
</evidence>
<gene>
    <name evidence="2" type="ORF">EI684_13220</name>
</gene>
<reference evidence="2 3" key="1">
    <citation type="submission" date="2018-12" db="EMBL/GenBank/DDBJ databases">
        <title>Genome Sequence of Candidatus Viridilinea halotolerans isolated from saline sulfide-rich spring.</title>
        <authorList>
            <person name="Grouzdev D.S."/>
            <person name="Burganskaya E.I."/>
            <person name="Krutkina M.S."/>
            <person name="Sukhacheva M.V."/>
            <person name="Gorlenko V.M."/>
        </authorList>
    </citation>
    <scope>NUCLEOTIDE SEQUENCE [LARGE SCALE GENOMIC DNA]</scope>
    <source>
        <strain evidence="2">Chok-6</strain>
    </source>
</reference>
<feature type="region of interest" description="Disordered" evidence="1">
    <location>
        <begin position="411"/>
        <end position="434"/>
    </location>
</feature>
<dbReference type="Proteomes" id="UP000280307">
    <property type="component" value="Unassembled WGS sequence"/>
</dbReference>
<proteinExistence type="predicted"/>